<dbReference type="HOGENOM" id="CLU_1180052_0_0_1"/>
<dbReference type="AlphaFoldDB" id="A0A067N1I7"/>
<protein>
    <submittedName>
        <fullName evidence="1">Uncharacterized protein</fullName>
    </submittedName>
</protein>
<evidence type="ECO:0000313" key="1">
    <source>
        <dbReference type="EMBL" id="KDQ21833.1"/>
    </source>
</evidence>
<dbReference type="InParanoid" id="A0A067N1I7"/>
<organism evidence="1 2">
    <name type="scientific">Botryobasidium botryosum (strain FD-172 SS1)</name>
    <dbReference type="NCBI Taxonomy" id="930990"/>
    <lineage>
        <taxon>Eukaryota</taxon>
        <taxon>Fungi</taxon>
        <taxon>Dikarya</taxon>
        <taxon>Basidiomycota</taxon>
        <taxon>Agaricomycotina</taxon>
        <taxon>Agaricomycetes</taxon>
        <taxon>Cantharellales</taxon>
        <taxon>Botryobasidiaceae</taxon>
        <taxon>Botryobasidium</taxon>
    </lineage>
</organism>
<dbReference type="EMBL" id="KL198016">
    <property type="protein sequence ID" value="KDQ21833.1"/>
    <property type="molecule type" value="Genomic_DNA"/>
</dbReference>
<proteinExistence type="predicted"/>
<gene>
    <name evidence="1" type="ORF">BOTBODRAFT_169025</name>
</gene>
<reference evidence="2" key="1">
    <citation type="journal article" date="2014" name="Proc. Natl. Acad. Sci. U.S.A.">
        <title>Extensive sampling of basidiomycete genomes demonstrates inadequacy of the white-rot/brown-rot paradigm for wood decay fungi.</title>
        <authorList>
            <person name="Riley R."/>
            <person name="Salamov A.A."/>
            <person name="Brown D.W."/>
            <person name="Nagy L.G."/>
            <person name="Floudas D."/>
            <person name="Held B.W."/>
            <person name="Levasseur A."/>
            <person name="Lombard V."/>
            <person name="Morin E."/>
            <person name="Otillar R."/>
            <person name="Lindquist E.A."/>
            <person name="Sun H."/>
            <person name="LaButti K.M."/>
            <person name="Schmutz J."/>
            <person name="Jabbour D."/>
            <person name="Luo H."/>
            <person name="Baker S.E."/>
            <person name="Pisabarro A.G."/>
            <person name="Walton J.D."/>
            <person name="Blanchette R.A."/>
            <person name="Henrissat B."/>
            <person name="Martin F."/>
            <person name="Cullen D."/>
            <person name="Hibbett D.S."/>
            <person name="Grigoriev I.V."/>
        </authorList>
    </citation>
    <scope>NUCLEOTIDE SEQUENCE [LARGE SCALE GENOMIC DNA]</scope>
    <source>
        <strain evidence="2">FD-172 SS1</strain>
    </source>
</reference>
<evidence type="ECO:0000313" key="2">
    <source>
        <dbReference type="Proteomes" id="UP000027195"/>
    </source>
</evidence>
<accession>A0A067N1I7</accession>
<name>A0A067N1I7_BOTB1</name>
<dbReference type="Proteomes" id="UP000027195">
    <property type="component" value="Unassembled WGS sequence"/>
</dbReference>
<sequence length="235" mass="24975">MHRVRTLREHSVTQVFAHHEAVPSPARTFSVYTCSPPSSHAPLSRPTAVARLSNVASAPVAYPSTHPTTAAPSHAACVLPARSHPYSGSCARPPVPKTPSALAQVPTSHSGLVGGNNHTPKALLSSLGCPPGEGEHTRRDAALVLRCRSLSFGLPPSTPSWHLPSAFPLLSPALAQTFFLSLPLLGLHTAARALDFPAFSGPLDPRSKAQRHFALFERRSNPPYLLLVFFCSSGL</sequence>
<keyword evidence="2" id="KW-1185">Reference proteome</keyword>